<dbReference type="Pfam" id="PF04776">
    <property type="entry name" value="protein_MS5"/>
    <property type="match status" value="1"/>
</dbReference>
<proteinExistence type="predicted"/>
<dbReference type="NCBIfam" id="TIGR01572">
    <property type="entry name" value="A_thl_para_3677"/>
    <property type="match status" value="1"/>
</dbReference>
<accession>A0ABD1AV51</accession>
<dbReference type="Proteomes" id="UP001558713">
    <property type="component" value="Unassembled WGS sequence"/>
</dbReference>
<dbReference type="EMBL" id="JBANAX010000394">
    <property type="protein sequence ID" value="KAL1210612.1"/>
    <property type="molecule type" value="Genomic_DNA"/>
</dbReference>
<organism evidence="1 2">
    <name type="scientific">Cardamine amara subsp. amara</name>
    <dbReference type="NCBI Taxonomy" id="228776"/>
    <lineage>
        <taxon>Eukaryota</taxon>
        <taxon>Viridiplantae</taxon>
        <taxon>Streptophyta</taxon>
        <taxon>Embryophyta</taxon>
        <taxon>Tracheophyta</taxon>
        <taxon>Spermatophyta</taxon>
        <taxon>Magnoliopsida</taxon>
        <taxon>eudicotyledons</taxon>
        <taxon>Gunneridae</taxon>
        <taxon>Pentapetalae</taxon>
        <taxon>rosids</taxon>
        <taxon>malvids</taxon>
        <taxon>Brassicales</taxon>
        <taxon>Brassicaceae</taxon>
        <taxon>Cardamineae</taxon>
        <taxon>Cardamine</taxon>
    </lineage>
</organism>
<dbReference type="InterPro" id="IPR006462">
    <property type="entry name" value="MS5"/>
</dbReference>
<reference evidence="1 2" key="1">
    <citation type="submission" date="2024-04" db="EMBL/GenBank/DDBJ databases">
        <title>Genome assembly C_amara_ONT_v2.</title>
        <authorList>
            <person name="Yant L."/>
            <person name="Moore C."/>
            <person name="Slenker M."/>
        </authorList>
    </citation>
    <scope>NUCLEOTIDE SEQUENCE [LARGE SCALE GENOMIC DNA]</scope>
    <source>
        <tissue evidence="1">Leaf</tissue>
    </source>
</reference>
<evidence type="ECO:0000313" key="2">
    <source>
        <dbReference type="Proteomes" id="UP001558713"/>
    </source>
</evidence>
<comment type="caution">
    <text evidence="1">The sequence shown here is derived from an EMBL/GenBank/DDBJ whole genome shotgun (WGS) entry which is preliminary data.</text>
</comment>
<dbReference type="PANTHER" id="PTHR31260:SF74">
    <property type="entry name" value="(RAPE) HYPOTHETICAL PROTEIN"/>
    <property type="match status" value="1"/>
</dbReference>
<dbReference type="PANTHER" id="PTHR31260">
    <property type="entry name" value="CYSTATIN/MONELLIN SUPERFAMILY PROTEIN"/>
    <property type="match status" value="1"/>
</dbReference>
<gene>
    <name evidence="1" type="ORF">V5N11_006928</name>
</gene>
<protein>
    <submittedName>
        <fullName evidence="1">Uncharacterized protein</fullName>
    </submittedName>
</protein>
<sequence>MDPAFHSLFSFQTLFSDAGPRDGISRLKWSTLAWRIKCNEAVDNYWVDNTIDDFYKGDIPKWFSDEDLAADNNNYYVVQESELHENEWLHLLAEIAFYSKEGGSLRASPRLEIKKVVVETREEATREPRENLKADNAIFYISYKYNGDPSTGLAGDYKSIIRKTMDGKPGHMCLEVSEYCNTF</sequence>
<evidence type="ECO:0000313" key="1">
    <source>
        <dbReference type="EMBL" id="KAL1210612.1"/>
    </source>
</evidence>
<dbReference type="AlphaFoldDB" id="A0ABD1AV51"/>
<keyword evidence="2" id="KW-1185">Reference proteome</keyword>
<name>A0ABD1AV51_CARAN</name>